<accession>A0A1D8IPB1</accession>
<feature type="compositionally biased region" description="Polar residues" evidence="1">
    <location>
        <begin position="1"/>
        <end position="14"/>
    </location>
</feature>
<dbReference type="EMBL" id="CP017415">
    <property type="protein sequence ID" value="AOU98306.1"/>
    <property type="molecule type" value="Genomic_DNA"/>
</dbReference>
<keyword evidence="3" id="KW-1185">Reference proteome</keyword>
<reference evidence="3" key="1">
    <citation type="submission" date="2016-09" db="EMBL/GenBank/DDBJ databases">
        <title>Acidihalobacter prosperus F5.</title>
        <authorList>
            <person name="Khaleque H.N."/>
            <person name="Ramsay J.P."/>
            <person name="Kaksonen A.H."/>
            <person name="Boxall N.J."/>
            <person name="Watkin E.L.J."/>
        </authorList>
    </citation>
    <scope>NUCLEOTIDE SEQUENCE [LARGE SCALE GENOMIC DNA]</scope>
    <source>
        <strain evidence="3">F5</strain>
    </source>
</reference>
<dbReference type="KEGG" id="aprs:BI364_10345"/>
<feature type="region of interest" description="Disordered" evidence="1">
    <location>
        <begin position="1"/>
        <end position="22"/>
    </location>
</feature>
<sequence>MPETASQAQTSTAILMSESPSEDAIGETKLRAFLNAFARHFGRWLEFAGHRICRFDYALKLAYGARSHRRYCRPDCCRIASL</sequence>
<proteinExistence type="predicted"/>
<organism evidence="2 3">
    <name type="scientific">Acidihalobacter yilgarnensis</name>
    <dbReference type="NCBI Taxonomy" id="2819280"/>
    <lineage>
        <taxon>Bacteria</taxon>
        <taxon>Pseudomonadati</taxon>
        <taxon>Pseudomonadota</taxon>
        <taxon>Gammaproteobacteria</taxon>
        <taxon>Chromatiales</taxon>
        <taxon>Ectothiorhodospiraceae</taxon>
        <taxon>Acidihalobacter</taxon>
    </lineage>
</organism>
<evidence type="ECO:0000256" key="1">
    <source>
        <dbReference type="SAM" id="MobiDB-lite"/>
    </source>
</evidence>
<dbReference type="AlphaFoldDB" id="A0A1D8IPB1"/>
<gene>
    <name evidence="2" type="ORF">BI364_10345</name>
</gene>
<evidence type="ECO:0000313" key="2">
    <source>
        <dbReference type="EMBL" id="AOU98306.1"/>
    </source>
</evidence>
<name>A0A1D8IPB1_9GAMM</name>
<protein>
    <submittedName>
        <fullName evidence="2">Uncharacterized protein</fullName>
    </submittedName>
</protein>
<dbReference type="Proteomes" id="UP000095401">
    <property type="component" value="Chromosome"/>
</dbReference>
<evidence type="ECO:0000313" key="3">
    <source>
        <dbReference type="Proteomes" id="UP000095401"/>
    </source>
</evidence>